<feature type="domain" description="CheB-type methylesterase" evidence="5">
    <location>
        <begin position="167"/>
        <end position="352"/>
    </location>
</feature>
<feature type="domain" description="Response regulatory" evidence="4">
    <location>
        <begin position="9"/>
        <end position="126"/>
    </location>
</feature>
<dbReference type="SUPFAM" id="SSF52172">
    <property type="entry name" value="CheY-like"/>
    <property type="match status" value="1"/>
</dbReference>
<dbReference type="PANTHER" id="PTHR42872:SF3">
    <property type="entry name" value="PROTEIN-GLUTAMATE METHYLESTERASE_PROTEIN-GLUTAMINE GLUTAMINASE 1"/>
    <property type="match status" value="1"/>
</dbReference>
<proteinExistence type="inferred from homology"/>
<dbReference type="GO" id="GO:0006935">
    <property type="term" value="P:chemotaxis"/>
    <property type="evidence" value="ECO:0007669"/>
    <property type="project" value="InterPro"/>
</dbReference>
<dbReference type="AlphaFoldDB" id="A0A3B0R872"/>
<name>A0A3B0R872_9ZZZZ</name>
<reference evidence="6" key="1">
    <citation type="submission" date="2018-06" db="EMBL/GenBank/DDBJ databases">
        <authorList>
            <person name="Zhirakovskaya E."/>
        </authorList>
    </citation>
    <scope>NUCLEOTIDE SEQUENCE</scope>
</reference>
<dbReference type="Gene3D" id="3.40.50.2300">
    <property type="match status" value="1"/>
</dbReference>
<dbReference type="InterPro" id="IPR000673">
    <property type="entry name" value="Sig_transdc_resp-reg_Me-estase"/>
</dbReference>
<dbReference type="PANTHER" id="PTHR42872">
    <property type="entry name" value="PROTEIN-GLUTAMATE METHYLESTERASE/PROTEIN-GLUTAMINE GLUTAMINASE"/>
    <property type="match status" value="1"/>
</dbReference>
<dbReference type="SUPFAM" id="SSF52738">
    <property type="entry name" value="Methylesterase CheB, C-terminal domain"/>
    <property type="match status" value="1"/>
</dbReference>
<dbReference type="CDD" id="cd16432">
    <property type="entry name" value="CheB_Rec"/>
    <property type="match status" value="1"/>
</dbReference>
<evidence type="ECO:0000259" key="5">
    <source>
        <dbReference type="PROSITE" id="PS50122"/>
    </source>
</evidence>
<evidence type="ECO:0000256" key="1">
    <source>
        <dbReference type="ARBA" id="ARBA00022801"/>
    </source>
</evidence>
<dbReference type="PROSITE" id="PS50110">
    <property type="entry name" value="RESPONSE_REGULATORY"/>
    <property type="match status" value="1"/>
</dbReference>
<dbReference type="Gene3D" id="3.40.50.180">
    <property type="entry name" value="Methylesterase CheB, C-terminal domain"/>
    <property type="match status" value="1"/>
</dbReference>
<evidence type="ECO:0000256" key="3">
    <source>
        <dbReference type="ARBA" id="ARBA00048267"/>
    </source>
</evidence>
<keyword evidence="1 6" id="KW-0378">Hydrolase</keyword>
<dbReference type="EMBL" id="UOEA01000083">
    <property type="protein sequence ID" value="VAV85236.1"/>
    <property type="molecule type" value="Genomic_DNA"/>
</dbReference>
<dbReference type="GO" id="GO:0008984">
    <property type="term" value="F:protein-glutamate methylesterase activity"/>
    <property type="evidence" value="ECO:0007669"/>
    <property type="project" value="UniProtKB-EC"/>
</dbReference>
<evidence type="ECO:0000259" key="4">
    <source>
        <dbReference type="PROSITE" id="PS50110"/>
    </source>
</evidence>
<accession>A0A3B0R872</accession>
<organism evidence="6">
    <name type="scientific">hydrothermal vent metagenome</name>
    <dbReference type="NCBI Taxonomy" id="652676"/>
    <lineage>
        <taxon>unclassified sequences</taxon>
        <taxon>metagenomes</taxon>
        <taxon>ecological metagenomes</taxon>
    </lineage>
</organism>
<dbReference type="GO" id="GO:0000156">
    <property type="term" value="F:phosphorelay response regulator activity"/>
    <property type="evidence" value="ECO:0007669"/>
    <property type="project" value="InterPro"/>
</dbReference>
<dbReference type="InterPro" id="IPR011006">
    <property type="entry name" value="CheY-like_superfamily"/>
</dbReference>
<dbReference type="InterPro" id="IPR001789">
    <property type="entry name" value="Sig_transdc_resp-reg_receiver"/>
</dbReference>
<dbReference type="HAMAP" id="MF_00099">
    <property type="entry name" value="CheB_chemtxs"/>
    <property type="match status" value="1"/>
</dbReference>
<comment type="catalytic activity">
    <reaction evidence="3">
        <text>[protein]-L-glutamate 5-O-methyl ester + H2O = L-glutamyl-[protein] + methanol + H(+)</text>
        <dbReference type="Rhea" id="RHEA:23236"/>
        <dbReference type="Rhea" id="RHEA-COMP:10208"/>
        <dbReference type="Rhea" id="RHEA-COMP:10311"/>
        <dbReference type="ChEBI" id="CHEBI:15377"/>
        <dbReference type="ChEBI" id="CHEBI:15378"/>
        <dbReference type="ChEBI" id="CHEBI:17790"/>
        <dbReference type="ChEBI" id="CHEBI:29973"/>
        <dbReference type="ChEBI" id="CHEBI:82795"/>
        <dbReference type="EC" id="3.1.1.61"/>
    </reaction>
</comment>
<evidence type="ECO:0000256" key="2">
    <source>
        <dbReference type="ARBA" id="ARBA00039140"/>
    </source>
</evidence>
<dbReference type="InterPro" id="IPR035909">
    <property type="entry name" value="CheB_C"/>
</dbReference>
<dbReference type="Pfam" id="PF00072">
    <property type="entry name" value="Response_reg"/>
    <property type="match status" value="1"/>
</dbReference>
<dbReference type="GO" id="GO:0005737">
    <property type="term" value="C:cytoplasm"/>
    <property type="evidence" value="ECO:0007669"/>
    <property type="project" value="InterPro"/>
</dbReference>
<dbReference type="InterPro" id="IPR008248">
    <property type="entry name" value="CheB-like"/>
</dbReference>
<dbReference type="NCBIfam" id="NF001965">
    <property type="entry name" value="PRK00742.1"/>
    <property type="match status" value="1"/>
</dbReference>
<dbReference type="EC" id="3.1.1.61" evidence="2"/>
<gene>
    <name evidence="6" type="ORF">MNBD_DELTA01-1744</name>
</gene>
<sequence length="352" mass="37725">MVFKKKPIRVLIVDDSAFMRRVVREMLESDPGIEVVGAARDGQEGVEMTLELDPDVVTMDIEMPRMNGLEAIDAIMARSPRPILVFSSITSEGAEVTLEALDKGAADYVEKTIARSVLDVLQVKKDFVEKVKAVSRRRRIIAASVKKTATPYVRPPVHKTASHVTDLVVIGTSTGGPRAVQQVLPGIPKDVDAAFVIAVHMPQAFTKAFAERMNAHCALPVKEAEDGEQIRAGRVLVAPGGVQTLIERRSAASAKIHLTKEPASSIYRPCIDLTIGSAAEAYGSRAMGVILTGMGHDGKEGIAAIKKKGGWALAQDEASCTVYGMPKAIVDAGLADVISPLDKISEEIVKLL</sequence>
<dbReference type="CDD" id="cd17541">
    <property type="entry name" value="REC_CheB-like"/>
    <property type="match status" value="1"/>
</dbReference>
<protein>
    <recommendedName>
        <fullName evidence="2">protein-glutamate methylesterase</fullName>
        <ecNumber evidence="2">3.1.1.61</ecNumber>
    </recommendedName>
</protein>
<dbReference type="PIRSF" id="PIRSF000876">
    <property type="entry name" value="RR_chemtxs_CheB"/>
    <property type="match status" value="1"/>
</dbReference>
<dbReference type="Pfam" id="PF01339">
    <property type="entry name" value="CheB_methylest"/>
    <property type="match status" value="1"/>
</dbReference>
<evidence type="ECO:0000313" key="6">
    <source>
        <dbReference type="EMBL" id="VAV85236.1"/>
    </source>
</evidence>
<dbReference type="SMART" id="SM00448">
    <property type="entry name" value="REC"/>
    <property type="match status" value="1"/>
</dbReference>
<dbReference type="PROSITE" id="PS50122">
    <property type="entry name" value="CHEB"/>
    <property type="match status" value="1"/>
</dbReference>